<accession>A0A5C6A983</accession>
<gene>
    <name evidence="2" type="ORF">Pla100_34640</name>
</gene>
<dbReference type="SUPFAM" id="SSF56112">
    <property type="entry name" value="Protein kinase-like (PK-like)"/>
    <property type="match status" value="1"/>
</dbReference>
<keyword evidence="3" id="KW-1185">Reference proteome</keyword>
<proteinExistence type="predicted"/>
<dbReference type="Gene3D" id="1.10.510.10">
    <property type="entry name" value="Transferase(Phosphotransferase) domain 1"/>
    <property type="match status" value="1"/>
</dbReference>
<dbReference type="InterPro" id="IPR011009">
    <property type="entry name" value="Kinase-like_dom_sf"/>
</dbReference>
<evidence type="ECO:0000256" key="1">
    <source>
        <dbReference type="SAM" id="MobiDB-lite"/>
    </source>
</evidence>
<dbReference type="EMBL" id="SJPM01000007">
    <property type="protein sequence ID" value="TWT94893.1"/>
    <property type="molecule type" value="Genomic_DNA"/>
</dbReference>
<protein>
    <submittedName>
        <fullName evidence="2">Uncharacterized protein</fullName>
    </submittedName>
</protein>
<organism evidence="2 3">
    <name type="scientific">Neorhodopirellula pilleata</name>
    <dbReference type="NCBI Taxonomy" id="2714738"/>
    <lineage>
        <taxon>Bacteria</taxon>
        <taxon>Pseudomonadati</taxon>
        <taxon>Planctomycetota</taxon>
        <taxon>Planctomycetia</taxon>
        <taxon>Pirellulales</taxon>
        <taxon>Pirellulaceae</taxon>
        <taxon>Neorhodopirellula</taxon>
    </lineage>
</organism>
<evidence type="ECO:0000313" key="3">
    <source>
        <dbReference type="Proteomes" id="UP000316213"/>
    </source>
</evidence>
<dbReference type="RefSeq" id="WP_197168007.1">
    <property type="nucleotide sequence ID" value="NZ_SJPM01000007.1"/>
</dbReference>
<evidence type="ECO:0000313" key="2">
    <source>
        <dbReference type="EMBL" id="TWT94893.1"/>
    </source>
</evidence>
<feature type="region of interest" description="Disordered" evidence="1">
    <location>
        <begin position="379"/>
        <end position="514"/>
    </location>
</feature>
<feature type="compositionally biased region" description="Low complexity" evidence="1">
    <location>
        <begin position="566"/>
        <end position="580"/>
    </location>
</feature>
<dbReference type="Proteomes" id="UP000316213">
    <property type="component" value="Unassembled WGS sequence"/>
</dbReference>
<comment type="caution">
    <text evidence="2">The sequence shown here is derived from an EMBL/GenBank/DDBJ whole genome shotgun (WGS) entry which is preliminary data.</text>
</comment>
<sequence length="1091" mass="117615">MPVSLVDFWKRLITSGLADPATPRLWAAQYAQDHQGTPPSDPLKLAKWCIATKRLLPFQASSLIHGSPDIVGSDDPKNSVRFPKMRIAPLTQSGETPPEPFPHWLAVTRDAGQPGATGPSSEPIPGLVLQIVPSRLNAQDGDRLRSLAAQSVPGLPAFEMMGLAGGPLGHRKVSIPIGESVDTIGLFAPLPRGPVLADSLKKTSKWPIERIVELIRRLAPVAWEFAKQPGRVFPVASADRIWIGNPDQPLVWIDPVDLLSQGVFDFPHSIRVTESRFLYTPPERLADDVAGDVDQRSVLYSLGCLAYRLRTGSHAFAAAKEDQIRSRQLHFDPPELASAVAQGAAGDPMFRVLAYTMAKDPSQRFATIDQFIAALSATAPPPAPVSTPAPEKLKPELKPKLKPEPARNPEPNPKPEPKADLKPKAEPKPKPAPKPAPASVPVPATPSEPTAPVATKPSPVPVAVTMPPDEGTPATDRVTAPTPSHQTAAKTAEPATPSESSPWIEPAPRRRSGRRRTTWYVLHSLWIPIFLLIVANALHDPNAPRPVAKRIRPPIPAVIPSVTGSPTPRHATPRPATPRSSVPPTPPKAATTTDAASDSIEVFQDDSMLWAPPSALADAATTDPNRLPPTILLPPGPAAIVTIDYPNLVATGLRDTFDPEIAPLLDALQKRIVVPLDSVRLIAMAWFPGTDGIPEVALAVHLKEPRPLEELTEAWKVSQARGKDGVTLFASEEPDGFAYYPNAVDEEAGGERQVTAFAVGTIDQITEVAEVEGSRVLLPRQLEELWNHAEPSDAIALMTQPNFLVADARGWVSGLAPPLLDWIRGALIPECGGILLRVALSKDQATYVEARLSTAPGLNPVALRTKIAERLDGAPTSADDFLVTREIDPSWRLLASRLPTMWAFADDQTRSMIFERDVIFNTYLPPMALPQITLATLLASNTTATSAAATGPAPTEKLTIEQMLNRPMSISFGQESLQFAVDTIISEFSQELPEGNKMPPVEIIGGDLQLMGITQNQQVRNFSKTDVPLRTVLTDLVLGANPDKTATGPADPKQALVWVVVGQGDETKILVTTREASKGKYELPKEFVTSP</sequence>
<feature type="compositionally biased region" description="Basic and acidic residues" evidence="1">
    <location>
        <begin position="391"/>
        <end position="429"/>
    </location>
</feature>
<reference evidence="2 3" key="1">
    <citation type="submission" date="2019-02" db="EMBL/GenBank/DDBJ databases">
        <title>Deep-cultivation of Planctomycetes and their phenomic and genomic characterization uncovers novel biology.</title>
        <authorList>
            <person name="Wiegand S."/>
            <person name="Jogler M."/>
            <person name="Boedeker C."/>
            <person name="Pinto D."/>
            <person name="Vollmers J."/>
            <person name="Rivas-Marin E."/>
            <person name="Kohn T."/>
            <person name="Peeters S.H."/>
            <person name="Heuer A."/>
            <person name="Rast P."/>
            <person name="Oberbeckmann S."/>
            <person name="Bunk B."/>
            <person name="Jeske O."/>
            <person name="Meyerdierks A."/>
            <person name="Storesund J.E."/>
            <person name="Kallscheuer N."/>
            <person name="Luecker S."/>
            <person name="Lage O.M."/>
            <person name="Pohl T."/>
            <person name="Merkel B.J."/>
            <person name="Hornburger P."/>
            <person name="Mueller R.-W."/>
            <person name="Bruemmer F."/>
            <person name="Labrenz M."/>
            <person name="Spormann A.M."/>
            <person name="Op Den Camp H."/>
            <person name="Overmann J."/>
            <person name="Amann R."/>
            <person name="Jetten M.S.M."/>
            <person name="Mascher T."/>
            <person name="Medema M.H."/>
            <person name="Devos D.P."/>
            <person name="Kaster A.-K."/>
            <person name="Ovreas L."/>
            <person name="Rohde M."/>
            <person name="Galperin M.Y."/>
            <person name="Jogler C."/>
        </authorList>
    </citation>
    <scope>NUCLEOTIDE SEQUENCE [LARGE SCALE GENOMIC DNA]</scope>
    <source>
        <strain evidence="2 3">Pla100</strain>
    </source>
</reference>
<feature type="region of interest" description="Disordered" evidence="1">
    <location>
        <begin position="558"/>
        <end position="596"/>
    </location>
</feature>
<feature type="compositionally biased region" description="Pro residues" evidence="1">
    <location>
        <begin position="430"/>
        <end position="446"/>
    </location>
</feature>
<name>A0A5C6A983_9BACT</name>
<dbReference type="AlphaFoldDB" id="A0A5C6A983"/>